<protein>
    <submittedName>
        <fullName evidence="3">Unannotated protein</fullName>
    </submittedName>
</protein>
<organism evidence="3">
    <name type="scientific">freshwater metagenome</name>
    <dbReference type="NCBI Taxonomy" id="449393"/>
    <lineage>
        <taxon>unclassified sequences</taxon>
        <taxon>metagenomes</taxon>
        <taxon>ecological metagenomes</taxon>
    </lineage>
</organism>
<dbReference type="InterPro" id="IPR016176">
    <property type="entry name" value="Cbl-dep_enz_cat"/>
</dbReference>
<dbReference type="InterPro" id="IPR006099">
    <property type="entry name" value="MeMalonylCoA_mutase_a/b_cat"/>
</dbReference>
<dbReference type="CDD" id="cd03680">
    <property type="entry name" value="MM_CoA_mutase_ICM_like"/>
    <property type="match status" value="1"/>
</dbReference>
<keyword evidence="1" id="KW-0413">Isomerase</keyword>
<gene>
    <name evidence="3" type="ORF">UFOPK2399_01099</name>
</gene>
<dbReference type="PANTHER" id="PTHR48101:SF1">
    <property type="entry name" value="METHYLMALONYL-COA MUTASE, LARGE SUBUNIT"/>
    <property type="match status" value="1"/>
</dbReference>
<dbReference type="GO" id="GO:0004494">
    <property type="term" value="F:methylmalonyl-CoA mutase activity"/>
    <property type="evidence" value="ECO:0007669"/>
    <property type="project" value="InterPro"/>
</dbReference>
<name>A0A6J6PEF6_9ZZZZ</name>
<dbReference type="AlphaFoldDB" id="A0A6J6PEF6"/>
<dbReference type="SUPFAM" id="SSF51703">
    <property type="entry name" value="Cobalamin (vitamin B12)-dependent enzymes"/>
    <property type="match status" value="1"/>
</dbReference>
<dbReference type="Gene3D" id="3.20.20.240">
    <property type="entry name" value="Methylmalonyl-CoA mutase"/>
    <property type="match status" value="1"/>
</dbReference>
<evidence type="ECO:0000313" key="3">
    <source>
        <dbReference type="EMBL" id="CAB4697066.1"/>
    </source>
</evidence>
<dbReference type="InterPro" id="IPR006098">
    <property type="entry name" value="MMCoA_mutase_a_cat"/>
</dbReference>
<dbReference type="PANTHER" id="PTHR48101">
    <property type="entry name" value="METHYLMALONYL-COA MUTASE, MITOCHONDRIAL-RELATED"/>
    <property type="match status" value="1"/>
</dbReference>
<dbReference type="NCBIfam" id="TIGR00641">
    <property type="entry name" value="acid_CoA_mut_N"/>
    <property type="match status" value="1"/>
</dbReference>
<dbReference type="EMBL" id="CAEZXP010000002">
    <property type="protein sequence ID" value="CAB4697066.1"/>
    <property type="molecule type" value="Genomic_DNA"/>
</dbReference>
<reference evidence="3" key="1">
    <citation type="submission" date="2020-05" db="EMBL/GenBank/DDBJ databases">
        <authorList>
            <person name="Chiriac C."/>
            <person name="Salcher M."/>
            <person name="Ghai R."/>
            <person name="Kavagutti S V."/>
        </authorList>
    </citation>
    <scope>NUCLEOTIDE SEQUENCE</scope>
</reference>
<feature type="domain" description="Methylmalonyl-CoA mutase alpha/beta chain catalytic" evidence="2">
    <location>
        <begin position="31"/>
        <end position="543"/>
    </location>
</feature>
<sequence length="551" mass="61741">MSGRESTEPSLEGWREAYAATPKRTGELHTTISGLESEPLATPETVEVDYDSDLGYPGQFPYTRGVYPSMYRGRLWTMRQFAGFGTAEETNERFRYLLEHGQTGLSTAFDMPTLMGYDSDHPRSLGEVGREGVAIDSLNDMQTLFAGIPLGEVSTSMTINSPAAMMLAFYACVGERQGVARDKLRGTIQTDILKEYIAQKEFIFPPEPSMRLVTDMVEWCAKEMPLWHPISISGYHIREAGSTAAQELAFTLANGFTYIEWALERGLDIDDFAPRLSFFFNAHLDFFEEIGKYRAARRIWARELRDRYGARDPKSLLMRFHTQTAGVSLTAQQPEVNIVRTTIEALAAVLGGTQSLHTNSYDEALALPTEDAVRIALRTQQVIAHETGVVNQIDPLGGSYYVEYMTNEMERQAYAYFEQIDALGGVVEAIKQNFFQREIADAAFRYQTEVEQQQRVIVGVNRYQLEDDATPTILKIDPSLEGKQIARVTELKARRDNAAVAAALAELKVGAMSDANLMPLIVEAARADVTLGEMCDTLREVWGIWRETPTF</sequence>
<proteinExistence type="predicted"/>
<dbReference type="Pfam" id="PF01642">
    <property type="entry name" value="MM_CoA_mutase"/>
    <property type="match status" value="1"/>
</dbReference>
<accession>A0A6J6PEF6</accession>
<evidence type="ECO:0000256" key="1">
    <source>
        <dbReference type="ARBA" id="ARBA00023235"/>
    </source>
</evidence>
<dbReference type="GO" id="GO:0031419">
    <property type="term" value="F:cobalamin binding"/>
    <property type="evidence" value="ECO:0007669"/>
    <property type="project" value="InterPro"/>
</dbReference>
<evidence type="ECO:0000259" key="2">
    <source>
        <dbReference type="Pfam" id="PF01642"/>
    </source>
</evidence>